<proteinExistence type="predicted"/>
<feature type="signal peptide" evidence="3">
    <location>
        <begin position="1"/>
        <end position="20"/>
    </location>
</feature>
<feature type="chain" id="PRO_5034979486" description="EF-hand domain-containing protein" evidence="3">
    <location>
        <begin position="21"/>
        <end position="524"/>
    </location>
</feature>
<evidence type="ECO:0000256" key="1">
    <source>
        <dbReference type="SAM" id="MobiDB-lite"/>
    </source>
</evidence>
<feature type="transmembrane region" description="Helical" evidence="2">
    <location>
        <begin position="338"/>
        <end position="361"/>
    </location>
</feature>
<reference evidence="4" key="1">
    <citation type="submission" date="2020-04" db="EMBL/GenBank/DDBJ databases">
        <title>Draft genome resource of the tomato pathogen Pseudocercospora fuligena.</title>
        <authorList>
            <person name="Zaccaron A."/>
        </authorList>
    </citation>
    <scope>NUCLEOTIDE SEQUENCE</scope>
    <source>
        <strain evidence="4">PF001</strain>
    </source>
</reference>
<protein>
    <recommendedName>
        <fullName evidence="6">EF-hand domain-containing protein</fullName>
    </recommendedName>
</protein>
<comment type="caution">
    <text evidence="4">The sequence shown here is derived from an EMBL/GenBank/DDBJ whole genome shotgun (WGS) entry which is preliminary data.</text>
</comment>
<keyword evidence="3" id="KW-0732">Signal</keyword>
<evidence type="ECO:0000313" key="5">
    <source>
        <dbReference type="Proteomes" id="UP000660729"/>
    </source>
</evidence>
<evidence type="ECO:0000256" key="3">
    <source>
        <dbReference type="SAM" id="SignalP"/>
    </source>
</evidence>
<keyword evidence="2" id="KW-1133">Transmembrane helix</keyword>
<keyword evidence="2" id="KW-0812">Transmembrane</keyword>
<name>A0A8H6RF16_9PEZI</name>
<gene>
    <name evidence="4" type="ORF">HII31_08733</name>
</gene>
<evidence type="ECO:0000313" key="4">
    <source>
        <dbReference type="EMBL" id="KAF7189911.1"/>
    </source>
</evidence>
<evidence type="ECO:0008006" key="6">
    <source>
        <dbReference type="Google" id="ProtNLM"/>
    </source>
</evidence>
<dbReference type="OrthoDB" id="3646331at2759"/>
<organism evidence="4 5">
    <name type="scientific">Pseudocercospora fuligena</name>
    <dbReference type="NCBI Taxonomy" id="685502"/>
    <lineage>
        <taxon>Eukaryota</taxon>
        <taxon>Fungi</taxon>
        <taxon>Dikarya</taxon>
        <taxon>Ascomycota</taxon>
        <taxon>Pezizomycotina</taxon>
        <taxon>Dothideomycetes</taxon>
        <taxon>Dothideomycetidae</taxon>
        <taxon>Mycosphaerellales</taxon>
        <taxon>Mycosphaerellaceae</taxon>
        <taxon>Pseudocercospora</taxon>
    </lineage>
</organism>
<evidence type="ECO:0000256" key="2">
    <source>
        <dbReference type="SAM" id="Phobius"/>
    </source>
</evidence>
<accession>A0A8H6RF16</accession>
<dbReference type="EMBL" id="JABCIY010000177">
    <property type="protein sequence ID" value="KAF7189911.1"/>
    <property type="molecule type" value="Genomic_DNA"/>
</dbReference>
<dbReference type="AlphaFoldDB" id="A0A8H6RF16"/>
<dbReference type="Proteomes" id="UP000660729">
    <property type="component" value="Unassembled WGS sequence"/>
</dbReference>
<sequence length="524" mass="57804">MTMLSSGLILWSAWSYFVAAQDWRNYNSLCDDTIDKANASSIYTYEPDLHSRNGRPAPVSWAYTVYHNATTTQSVWWYNTGGANYSDDFGTGYDVCTFRLTNVTELAKWNAYINNDDGSCEEAFDDDCVKDLKKLARKTAEDQVGESSPASNLTEGALPKVCSTIGNIIQNDMPKKCKKFFEGGDWGVATWQMSDYNRTSRDVACCSDIQYNSCPIYANESQATSTNREITGSTNDPTTVMMNNSDHYPGSWNAWWGIDLQLWMEKPGEFNTTIYDGFTQNVFPMLTVYMSLANQRRQMYVEPFAQLTCTRATQFSEGSRHVPPVHPSESSSNLSSGAIGGIAAGSVIGATIIAVAAFLFWRNKRLAALAAAKAGSLSSAGTGATELGGSNSPAELDKSAEVFEKEGNQGGMEMDAAVKRIFEMQGDEGNGTLTRSEMAGDTIQNELESPNDGMGMGAVEEKKRLEMLEMEKEKEKVDQPEVAELMGSEPIEQRQSWTPSIRLVENVEQDEIGRVDEKEDPPKI</sequence>
<keyword evidence="2" id="KW-0472">Membrane</keyword>
<feature type="region of interest" description="Disordered" evidence="1">
    <location>
        <begin position="471"/>
        <end position="497"/>
    </location>
</feature>
<keyword evidence="5" id="KW-1185">Reference proteome</keyword>